<dbReference type="GO" id="GO:0006310">
    <property type="term" value="P:DNA recombination"/>
    <property type="evidence" value="ECO:0007669"/>
    <property type="project" value="UniProtKB-KW"/>
</dbReference>
<comment type="caution">
    <text evidence="3">The sequence shown here is derived from an EMBL/GenBank/DDBJ whole genome shotgun (WGS) entry which is preliminary data.</text>
</comment>
<dbReference type="InterPro" id="IPR011010">
    <property type="entry name" value="DNA_brk_join_enz"/>
</dbReference>
<dbReference type="InterPro" id="IPR013762">
    <property type="entry name" value="Integrase-like_cat_sf"/>
</dbReference>
<dbReference type="Gene3D" id="1.10.443.10">
    <property type="entry name" value="Intergrase catalytic core"/>
    <property type="match status" value="1"/>
</dbReference>
<dbReference type="GO" id="GO:0015074">
    <property type="term" value="P:DNA integration"/>
    <property type="evidence" value="ECO:0007669"/>
    <property type="project" value="InterPro"/>
</dbReference>
<dbReference type="Proteomes" id="UP000546464">
    <property type="component" value="Unassembled WGS sequence"/>
</dbReference>
<protein>
    <submittedName>
        <fullName evidence="3">Tyrosine-type recombinase/integrase</fullName>
    </submittedName>
</protein>
<organism evidence="3 4">
    <name type="scientific">Ruficoccus amylovorans</name>
    <dbReference type="NCBI Taxonomy" id="1804625"/>
    <lineage>
        <taxon>Bacteria</taxon>
        <taxon>Pseudomonadati</taxon>
        <taxon>Verrucomicrobiota</taxon>
        <taxon>Opitutia</taxon>
        <taxon>Puniceicoccales</taxon>
        <taxon>Cerasicoccaceae</taxon>
        <taxon>Ruficoccus</taxon>
    </lineage>
</organism>
<accession>A0A842HJ04</accession>
<dbReference type="AlphaFoldDB" id="A0A842HJ04"/>
<evidence type="ECO:0000313" key="4">
    <source>
        <dbReference type="Proteomes" id="UP000546464"/>
    </source>
</evidence>
<sequence>MHRIQKRTYERQDGSTETINEWQVRVSHNCRREWFSLGSNNKIFAAKRAAAIYQSLKINGWDETIRQFKGEKYEKVKVISLGEYLKAVENRANLNPKTFTTYCRKLRTLVADIKGIPQTKERYDHFHKHHLKWREAVDKTPLGYLAADRIRKWQKSEIAKAQHDPVKIRKAEHTANSIVRNARSLFSPKITGLLKEMELPNPLPFADVEMLKSSSMRYRSQIDVGELVTAAETELPPKYPEQYKIFLLSLFAGLRRNEIDKLLWESVDAVRGEIVIAPHTFFSVKTETSIGAVPVDPGLLKILETFKEKATGSFVIESKVPPKMDKDYAHYRANAHFRKLSAWLRSKGITAQSPIHTLRKEYGRLLTEKFGIYAASKALRHAGIQITAAHYADDTRRNIISINDVHATPAPSPQMNDSA</sequence>
<dbReference type="Pfam" id="PF00589">
    <property type="entry name" value="Phage_integrase"/>
    <property type="match status" value="1"/>
</dbReference>
<proteinExistence type="predicted"/>
<dbReference type="InterPro" id="IPR002104">
    <property type="entry name" value="Integrase_catalytic"/>
</dbReference>
<reference evidence="3 4" key="1">
    <citation type="submission" date="2020-07" db="EMBL/GenBank/DDBJ databases">
        <authorList>
            <person name="Feng X."/>
        </authorList>
    </citation>
    <scope>NUCLEOTIDE SEQUENCE [LARGE SCALE GENOMIC DNA]</scope>
    <source>
        <strain evidence="3 4">JCM31066</strain>
    </source>
</reference>
<keyword evidence="1" id="KW-0233">DNA recombination</keyword>
<name>A0A842HJ04_9BACT</name>
<evidence type="ECO:0000256" key="1">
    <source>
        <dbReference type="ARBA" id="ARBA00023172"/>
    </source>
</evidence>
<feature type="domain" description="Tyr recombinase" evidence="2">
    <location>
        <begin position="224"/>
        <end position="395"/>
    </location>
</feature>
<evidence type="ECO:0000259" key="2">
    <source>
        <dbReference type="Pfam" id="PF00589"/>
    </source>
</evidence>
<gene>
    <name evidence="3" type="ORF">H5P28_14565</name>
</gene>
<dbReference type="RefSeq" id="WP_185676440.1">
    <property type="nucleotide sequence ID" value="NZ_JACHVB010000042.1"/>
</dbReference>
<keyword evidence="4" id="KW-1185">Reference proteome</keyword>
<dbReference type="SUPFAM" id="SSF56349">
    <property type="entry name" value="DNA breaking-rejoining enzymes"/>
    <property type="match status" value="1"/>
</dbReference>
<evidence type="ECO:0000313" key="3">
    <source>
        <dbReference type="EMBL" id="MBC2595487.1"/>
    </source>
</evidence>
<dbReference type="GO" id="GO:0003677">
    <property type="term" value="F:DNA binding"/>
    <property type="evidence" value="ECO:0007669"/>
    <property type="project" value="InterPro"/>
</dbReference>
<dbReference type="EMBL" id="JACHVB010000042">
    <property type="protein sequence ID" value="MBC2595487.1"/>
    <property type="molecule type" value="Genomic_DNA"/>
</dbReference>